<protein>
    <submittedName>
        <fullName evidence="2">Endosialidase-like protein</fullName>
    </submittedName>
</protein>
<sequence>MPTPLASVVFDDFNTSGVPSSGNKKVKKREARAWGAWLESIITAFTSNGGLIYSSKAEMDADLAHDAKSMAWVLGDATVANNGIYKKNGASGAGSWTRVADLPFSFIIASDVGAGTSNAIQATTSIPVTESALVLMNVFEANTSSPVTVSLNGGAALNILSASGQQIKAGDLKSGMFVAGRVSGSNFRLINDFGLQFLTGTNTGGTNAITATTPFSIPSGDSQALIILPILSSNTASPVTVSFNGGTALTLKTNTGNDVAAGGLVPGMRLLGMISGSTFRLINDQVSAAIVAAAEAAQAAAEAAATSINIKNVEDRTALKSLDTSVTTLVFLREQGREGLFKWTAGNFSTLVAADTGEGVYIKASAISSSAGAWVREYDGFLQVEWFGAISGLSKSNTTANNTAFAAADALCYALGGGTIQALAQYYTLSKFRWSPGVYLEGSGHGKWMPSFPTQSKTWEGTNFVAASATKDYQVRGVTSMRYAGGWREDPDSAGRYFKLTSLMNADAAGTAAATPRDMQVFMANKELGKDKGGVRNCRIVPWIGADGKSDYGNTANTSLGDDVDVGLMVNTMEGGRFENLQIRGYWRVAGLAEICPDFSDYGRNENNVFVNVSAQGFVGIMVRSGDTWAVQSATSSTLTIRWSEESFWPSNGQFDALGVGYVTYTGISRSGSNLTFTGCSANVSGVSIIRAPFRGTGFSTGRFVGCEGWALYHHSSQGAESLGFPSPSKGTEVSGFPMRGIHWFDCSSFGEASNSCCVFLHDCQDFTFAGGKWEIGHAIASPIASSSTAAAPSGDTRNLSLLGLFWSSTTDTRLFTPRSLTDLQRQLNPASRLSGNLLIEALTGQDWQARMASGQTFQVLKSDGAVAVVTTDSGNTELRGSLTVGPTGAAGFINSQSGHGLTLREGTTSRLAIQASTGHWWPGADNAQNVGSGALRMATVFAGTGSINTSSEEEKQQIDAIREAVLDAWGDVEWSEFRFNDAVEAKGDSARVHFGLVAQRVVAAFEAHGLNPFDFGPICFDEWDDQYEPVYEKKFLLQPIVNEAGETVGHIEVVDMVPSGEERLVVKAGSRYGLRYSECLAIEAAYQRRRIARLEEAVKSLIAPN</sequence>
<dbReference type="EMBL" id="SMBK01000013">
    <property type="protein sequence ID" value="TCU34175.1"/>
    <property type="molecule type" value="Genomic_DNA"/>
</dbReference>
<evidence type="ECO:0000259" key="1">
    <source>
        <dbReference type="PROSITE" id="PS51688"/>
    </source>
</evidence>
<dbReference type="InterPro" id="IPR011050">
    <property type="entry name" value="Pectin_lyase_fold/virulence"/>
</dbReference>
<organism evidence="2 3">
    <name type="scientific">Rhizobium azibense</name>
    <dbReference type="NCBI Taxonomy" id="1136135"/>
    <lineage>
        <taxon>Bacteria</taxon>
        <taxon>Pseudomonadati</taxon>
        <taxon>Pseudomonadota</taxon>
        <taxon>Alphaproteobacteria</taxon>
        <taxon>Hyphomicrobiales</taxon>
        <taxon>Rhizobiaceae</taxon>
        <taxon>Rhizobium/Agrobacterium group</taxon>
        <taxon>Rhizobium</taxon>
    </lineage>
</organism>
<comment type="caution">
    <text evidence="2">The sequence shown here is derived from an EMBL/GenBank/DDBJ whole genome shotgun (WGS) entry which is preliminary data.</text>
</comment>
<dbReference type="AlphaFoldDB" id="A0A4V2VDV7"/>
<dbReference type="InterPro" id="IPR030392">
    <property type="entry name" value="S74_ICA"/>
</dbReference>
<proteinExistence type="predicted"/>
<dbReference type="Gene3D" id="1.10.10.10">
    <property type="entry name" value="Winged helix-like DNA-binding domain superfamily/Winged helix DNA-binding domain"/>
    <property type="match status" value="1"/>
</dbReference>
<dbReference type="PROSITE" id="PS51688">
    <property type="entry name" value="ICA"/>
    <property type="match status" value="1"/>
</dbReference>
<dbReference type="Proteomes" id="UP000295507">
    <property type="component" value="Unassembled WGS sequence"/>
</dbReference>
<dbReference type="Pfam" id="PF13884">
    <property type="entry name" value="Peptidase_S74"/>
    <property type="match status" value="1"/>
</dbReference>
<dbReference type="CDD" id="cd10144">
    <property type="entry name" value="Peptidase_S74_CIMCD"/>
    <property type="match status" value="1"/>
</dbReference>
<gene>
    <name evidence="2" type="ORF">EV129_113160</name>
</gene>
<dbReference type="InterPro" id="IPR036388">
    <property type="entry name" value="WH-like_DNA-bd_sf"/>
</dbReference>
<accession>A0A4V2VDV7</accession>
<evidence type="ECO:0000313" key="3">
    <source>
        <dbReference type="Proteomes" id="UP000295507"/>
    </source>
</evidence>
<reference evidence="2 3" key="1">
    <citation type="submission" date="2019-03" db="EMBL/GenBank/DDBJ databases">
        <title>Genomic Encyclopedia of Type Strains, Phase IV (KMG-V): Genome sequencing to study the core and pangenomes of soil and plant-associated prokaryotes.</title>
        <authorList>
            <person name="Whitman W."/>
        </authorList>
    </citation>
    <scope>NUCLEOTIDE SEQUENCE [LARGE SCALE GENOMIC DNA]</scope>
    <source>
        <strain evidence="2 3">IE4868</strain>
    </source>
</reference>
<evidence type="ECO:0000313" key="2">
    <source>
        <dbReference type="EMBL" id="TCU34175.1"/>
    </source>
</evidence>
<dbReference type="SUPFAM" id="SSF51126">
    <property type="entry name" value="Pectin lyase-like"/>
    <property type="match status" value="1"/>
</dbReference>
<feature type="domain" description="Peptidase S74" evidence="1">
    <location>
        <begin position="951"/>
        <end position="1102"/>
    </location>
</feature>
<name>A0A4V2VDV7_9HYPH</name>
<dbReference type="RefSeq" id="WP_132552929.1">
    <property type="nucleotide sequence ID" value="NZ_SMBK01000013.1"/>
</dbReference>